<reference evidence="1 2" key="1">
    <citation type="submission" date="2019-02" db="EMBL/GenBank/DDBJ databases">
        <title>Deep-cultivation of Planctomycetes and their phenomic and genomic characterization uncovers novel biology.</title>
        <authorList>
            <person name="Wiegand S."/>
            <person name="Jogler M."/>
            <person name="Boedeker C."/>
            <person name="Pinto D."/>
            <person name="Vollmers J."/>
            <person name="Rivas-Marin E."/>
            <person name="Kohn T."/>
            <person name="Peeters S.H."/>
            <person name="Heuer A."/>
            <person name="Rast P."/>
            <person name="Oberbeckmann S."/>
            <person name="Bunk B."/>
            <person name="Jeske O."/>
            <person name="Meyerdierks A."/>
            <person name="Storesund J.E."/>
            <person name="Kallscheuer N."/>
            <person name="Luecker S."/>
            <person name="Lage O.M."/>
            <person name="Pohl T."/>
            <person name="Merkel B.J."/>
            <person name="Hornburger P."/>
            <person name="Mueller R.-W."/>
            <person name="Bruemmer F."/>
            <person name="Labrenz M."/>
            <person name="Spormann A.M."/>
            <person name="Op Den Camp H."/>
            <person name="Overmann J."/>
            <person name="Amann R."/>
            <person name="Jetten M.S.M."/>
            <person name="Mascher T."/>
            <person name="Medema M.H."/>
            <person name="Devos D.P."/>
            <person name="Kaster A.-K."/>
            <person name="Ovreas L."/>
            <person name="Rohde M."/>
            <person name="Galperin M.Y."/>
            <person name="Jogler C."/>
        </authorList>
    </citation>
    <scope>NUCLEOTIDE SEQUENCE [LARGE SCALE GENOMIC DNA]</scope>
    <source>
        <strain evidence="1 2">Poly51</strain>
    </source>
</reference>
<evidence type="ECO:0000313" key="1">
    <source>
        <dbReference type="EMBL" id="TWU58946.1"/>
    </source>
</evidence>
<dbReference type="AlphaFoldDB" id="A0A5C6FFR3"/>
<name>A0A5C6FFR3_9BACT</name>
<dbReference type="Proteomes" id="UP000318288">
    <property type="component" value="Unassembled WGS sequence"/>
</dbReference>
<organism evidence="1 2">
    <name type="scientific">Rubripirellula tenax</name>
    <dbReference type="NCBI Taxonomy" id="2528015"/>
    <lineage>
        <taxon>Bacteria</taxon>
        <taxon>Pseudomonadati</taxon>
        <taxon>Planctomycetota</taxon>
        <taxon>Planctomycetia</taxon>
        <taxon>Pirellulales</taxon>
        <taxon>Pirellulaceae</taxon>
        <taxon>Rubripirellula</taxon>
    </lineage>
</organism>
<dbReference type="RefSeq" id="WP_146456191.1">
    <property type="nucleotide sequence ID" value="NZ_SJPW01000002.1"/>
</dbReference>
<comment type="caution">
    <text evidence="1">The sequence shown here is derived from an EMBL/GenBank/DDBJ whole genome shotgun (WGS) entry which is preliminary data.</text>
</comment>
<gene>
    <name evidence="1" type="ORF">Poly51_17270</name>
</gene>
<dbReference type="OrthoDB" id="276808at2"/>
<protein>
    <submittedName>
        <fullName evidence="1">Uncharacterized protein</fullName>
    </submittedName>
</protein>
<dbReference type="EMBL" id="SJPW01000002">
    <property type="protein sequence ID" value="TWU58946.1"/>
    <property type="molecule type" value="Genomic_DNA"/>
</dbReference>
<accession>A0A5C6FFR3</accession>
<keyword evidence="2" id="KW-1185">Reference proteome</keyword>
<sequence>MSQEHSRENVLYAFAVEPQHDQATLERYVALNPELKAELIELAWELQVSENDLESAPEVIDDPGLDAAWEQFRSAGSSYSRDVNPFREARGQKFVELCESLSLPRAFVVAIRDRRVLVNTIPKKFVATAASALGVTSDVLFKFLSESPQILNSLEFKADRKPQVLKQISFEELIEKTEFSEAERKSALGYLDSDRST</sequence>
<evidence type="ECO:0000313" key="2">
    <source>
        <dbReference type="Proteomes" id="UP000318288"/>
    </source>
</evidence>
<proteinExistence type="predicted"/>